<keyword evidence="3 7" id="KW-0812">Transmembrane</keyword>
<accession>A0A5N5SW69</accession>
<dbReference type="Proteomes" id="UP000326759">
    <property type="component" value="Unassembled WGS sequence"/>
</dbReference>
<gene>
    <name evidence="8" type="primary">DPM3_0</name>
    <name evidence="9" type="synonym">DPM3_1</name>
    <name evidence="8" type="ORF">Anas_05604</name>
    <name evidence="9" type="ORF">Anas_13331</name>
</gene>
<evidence type="ECO:0000256" key="1">
    <source>
        <dbReference type="ARBA" id="ARBA00004477"/>
    </source>
</evidence>
<dbReference type="InterPro" id="IPR013174">
    <property type="entry name" value="DPM3"/>
</dbReference>
<evidence type="ECO:0000256" key="6">
    <source>
        <dbReference type="ARBA" id="ARBA00023136"/>
    </source>
</evidence>
<keyword evidence="6 7" id="KW-0472">Membrane</keyword>
<dbReference type="GO" id="GO:0033185">
    <property type="term" value="C:dolichol-phosphate-mannose synthase complex"/>
    <property type="evidence" value="ECO:0007669"/>
    <property type="project" value="TreeGrafter"/>
</dbReference>
<keyword evidence="10" id="KW-1185">Reference proteome</keyword>
<dbReference type="Pfam" id="PF08285">
    <property type="entry name" value="DPM3"/>
    <property type="match status" value="1"/>
</dbReference>
<evidence type="ECO:0000256" key="4">
    <source>
        <dbReference type="ARBA" id="ARBA00022824"/>
    </source>
</evidence>
<comment type="function">
    <text evidence="7">Stabilizer subunit of the dolichol-phosphate mannose (DPM) synthase complex; tethers catalytic subunit to the ER.</text>
</comment>
<dbReference type="PANTHER" id="PTHR16433:SF0">
    <property type="entry name" value="DOLICHOL-PHOSPHATE MANNOSYLTRANSFERASE SUBUNIT 3"/>
    <property type="match status" value="1"/>
</dbReference>
<proteinExistence type="inferred from homology"/>
<comment type="similarity">
    <text evidence="2 7">Belongs to the DPM3 family.</text>
</comment>
<dbReference type="OrthoDB" id="2014333at2759"/>
<reference evidence="8 10" key="1">
    <citation type="journal article" date="2019" name="PLoS Biol.">
        <title>Sex chromosomes control vertical transmission of feminizing Wolbachia symbionts in an isopod.</title>
        <authorList>
            <person name="Becking T."/>
            <person name="Chebbi M.A."/>
            <person name="Giraud I."/>
            <person name="Moumen B."/>
            <person name="Laverre T."/>
            <person name="Caubet Y."/>
            <person name="Peccoud J."/>
            <person name="Gilbert C."/>
            <person name="Cordaux R."/>
        </authorList>
    </citation>
    <scope>NUCLEOTIDE SEQUENCE [LARGE SCALE GENOMIC DNA]</scope>
    <source>
        <strain evidence="8">ANa2</strain>
        <tissue evidence="8">Whole body excluding digestive tract and cuticle</tissue>
    </source>
</reference>
<evidence type="ECO:0000256" key="3">
    <source>
        <dbReference type="ARBA" id="ARBA00022692"/>
    </source>
</evidence>
<dbReference type="GO" id="GO:0016757">
    <property type="term" value="F:glycosyltransferase activity"/>
    <property type="evidence" value="ECO:0007669"/>
    <property type="project" value="UniProtKB-KW"/>
</dbReference>
<dbReference type="PANTHER" id="PTHR16433">
    <property type="entry name" value="DOLICHOL-PHOSPHATE MANNOSYLTRANSFERASE SUBUNIT 3"/>
    <property type="match status" value="1"/>
</dbReference>
<dbReference type="GO" id="GO:0006506">
    <property type="term" value="P:GPI anchor biosynthetic process"/>
    <property type="evidence" value="ECO:0007669"/>
    <property type="project" value="TreeGrafter"/>
</dbReference>
<dbReference type="EMBL" id="SEYY01019519">
    <property type="protein sequence ID" value="KAB7498165.1"/>
    <property type="molecule type" value="Genomic_DNA"/>
</dbReference>
<evidence type="ECO:0000313" key="9">
    <source>
        <dbReference type="EMBL" id="KAB7503053.1"/>
    </source>
</evidence>
<feature type="transmembrane region" description="Helical" evidence="7">
    <location>
        <begin position="38"/>
        <end position="62"/>
    </location>
</feature>
<organism evidence="8 10">
    <name type="scientific">Armadillidium nasatum</name>
    <dbReference type="NCBI Taxonomy" id="96803"/>
    <lineage>
        <taxon>Eukaryota</taxon>
        <taxon>Metazoa</taxon>
        <taxon>Ecdysozoa</taxon>
        <taxon>Arthropoda</taxon>
        <taxon>Crustacea</taxon>
        <taxon>Multicrustacea</taxon>
        <taxon>Malacostraca</taxon>
        <taxon>Eumalacostraca</taxon>
        <taxon>Peracarida</taxon>
        <taxon>Isopoda</taxon>
        <taxon>Oniscidea</taxon>
        <taxon>Crinocheta</taxon>
        <taxon>Armadillidiidae</taxon>
        <taxon>Armadillidium</taxon>
    </lineage>
</organism>
<evidence type="ECO:0000256" key="2">
    <source>
        <dbReference type="ARBA" id="ARBA00010430"/>
    </source>
</evidence>
<keyword evidence="4 7" id="KW-0256">Endoplasmic reticulum</keyword>
<dbReference type="GO" id="GO:0005789">
    <property type="term" value="C:endoplasmic reticulum membrane"/>
    <property type="evidence" value="ECO:0007669"/>
    <property type="project" value="UniProtKB-SubCell"/>
</dbReference>
<protein>
    <recommendedName>
        <fullName evidence="7">Dolichol-phosphate mannosyltransferase subunit 3</fullName>
    </recommendedName>
</protein>
<comment type="subunit">
    <text evidence="7">Component of the dolichol-phosphate mannose (DPM) synthase complex.</text>
</comment>
<comment type="caution">
    <text evidence="8">The sequence shown here is derived from an EMBL/GenBank/DDBJ whole genome shotgun (WGS) entry which is preliminary data.</text>
</comment>
<feature type="transmembrane region" description="Helical" evidence="7">
    <location>
        <begin position="6"/>
        <end position="26"/>
    </location>
</feature>
<sequence length="92" mass="10752">MIKLFEWLFIFFLIMGPWTAVVTNFVRNEFTKKYFTVIFCTPFVLVGAFGIISLLIIAYRVFTFNDCIEAEKELKQQIKMAKADLTKKGLKL</sequence>
<keyword evidence="5 7" id="KW-1133">Transmembrane helix</keyword>
<evidence type="ECO:0000256" key="5">
    <source>
        <dbReference type="ARBA" id="ARBA00022989"/>
    </source>
</evidence>
<dbReference type="AlphaFoldDB" id="A0A5N5SW69"/>
<keyword evidence="8" id="KW-0808">Transferase</keyword>
<evidence type="ECO:0000313" key="8">
    <source>
        <dbReference type="EMBL" id="KAB7498165.1"/>
    </source>
</evidence>
<keyword evidence="8" id="KW-0328">Glycosyltransferase</keyword>
<name>A0A5N5SW69_9CRUS</name>
<evidence type="ECO:0000313" key="10">
    <source>
        <dbReference type="Proteomes" id="UP000326759"/>
    </source>
</evidence>
<dbReference type="UniPathway" id="UPA00378"/>
<dbReference type="EMBL" id="SEYY01005978">
    <property type="protein sequence ID" value="KAB7503053.1"/>
    <property type="molecule type" value="Genomic_DNA"/>
</dbReference>
<evidence type="ECO:0000256" key="7">
    <source>
        <dbReference type="RuleBase" id="RU365085"/>
    </source>
</evidence>
<comment type="pathway">
    <text evidence="7">Protein modification; protein glycosylation.</text>
</comment>
<comment type="subcellular location">
    <subcellularLocation>
        <location evidence="1 7">Endoplasmic reticulum membrane</location>
        <topology evidence="1 7">Multi-pass membrane protein</topology>
    </subcellularLocation>
</comment>